<dbReference type="InterPro" id="IPR036390">
    <property type="entry name" value="WH_DNA-bd_sf"/>
</dbReference>
<evidence type="ECO:0000313" key="5">
    <source>
        <dbReference type="EMBL" id="SQB65491.1"/>
    </source>
</evidence>
<dbReference type="Pfam" id="PF00392">
    <property type="entry name" value="GntR"/>
    <property type="match status" value="1"/>
</dbReference>
<name>A0A2X2YRD3_9ACTO</name>
<dbReference type="SUPFAM" id="SSF46785">
    <property type="entry name" value="Winged helix' DNA-binding domain"/>
    <property type="match status" value="1"/>
</dbReference>
<dbReference type="EMBL" id="UASJ01000001">
    <property type="protein sequence ID" value="SQB65491.1"/>
    <property type="molecule type" value="Genomic_DNA"/>
</dbReference>
<proteinExistence type="predicted"/>
<keyword evidence="3" id="KW-0804">Transcription</keyword>
<sequence>MDFDTGTPIWRQLLDDFSRRITSGAWERGSQIPSVRDLSAEYGVNPNTMQKALTELERTGLVASRRGLGRFVTEDIRAVRELGKNLAKTSVRNFITDMKTLGLSLSEAQDLLNSQWKGRD</sequence>
<protein>
    <submittedName>
        <fullName evidence="5">Uncharacterized HTH-type transcriptional regulator yjiR</fullName>
    </submittedName>
</protein>
<evidence type="ECO:0000256" key="2">
    <source>
        <dbReference type="ARBA" id="ARBA00023125"/>
    </source>
</evidence>
<dbReference type="GO" id="GO:0003677">
    <property type="term" value="F:DNA binding"/>
    <property type="evidence" value="ECO:0007669"/>
    <property type="project" value="UniProtKB-KW"/>
</dbReference>
<accession>A0A2X2YRD3</accession>
<feature type="domain" description="HTH gntR-type" evidence="4">
    <location>
        <begin position="7"/>
        <end position="75"/>
    </location>
</feature>
<dbReference type="AlphaFoldDB" id="A0A2X2YRD3"/>
<evidence type="ECO:0000256" key="1">
    <source>
        <dbReference type="ARBA" id="ARBA00023015"/>
    </source>
</evidence>
<gene>
    <name evidence="5" type="primary">yjiR</name>
    <name evidence="5" type="ORF">NCTC11820_01558</name>
</gene>
<dbReference type="SMART" id="SM00345">
    <property type="entry name" value="HTH_GNTR"/>
    <property type="match status" value="1"/>
</dbReference>
<dbReference type="GO" id="GO:0003700">
    <property type="term" value="F:DNA-binding transcription factor activity"/>
    <property type="evidence" value="ECO:0007669"/>
    <property type="project" value="InterPro"/>
</dbReference>
<dbReference type="GeneID" id="55565167"/>
<dbReference type="Proteomes" id="UP000250245">
    <property type="component" value="Unassembled WGS sequence"/>
</dbReference>
<keyword evidence="1" id="KW-0805">Transcription regulation</keyword>
<reference evidence="5 6" key="1">
    <citation type="submission" date="2018-06" db="EMBL/GenBank/DDBJ databases">
        <authorList>
            <consortium name="Pathogen Informatics"/>
            <person name="Doyle S."/>
        </authorList>
    </citation>
    <scope>NUCLEOTIDE SEQUENCE [LARGE SCALE GENOMIC DNA]</scope>
    <source>
        <strain evidence="5 6">NCTC11820</strain>
    </source>
</reference>
<dbReference type="InterPro" id="IPR036388">
    <property type="entry name" value="WH-like_DNA-bd_sf"/>
</dbReference>
<dbReference type="PROSITE" id="PS50949">
    <property type="entry name" value="HTH_GNTR"/>
    <property type="match status" value="1"/>
</dbReference>
<evidence type="ECO:0000256" key="3">
    <source>
        <dbReference type="ARBA" id="ARBA00023163"/>
    </source>
</evidence>
<keyword evidence="2" id="KW-0238">DNA-binding</keyword>
<dbReference type="CDD" id="cd07377">
    <property type="entry name" value="WHTH_GntR"/>
    <property type="match status" value="1"/>
</dbReference>
<dbReference type="PANTHER" id="PTHR38445:SF9">
    <property type="entry name" value="HTH-TYPE TRANSCRIPTIONAL REPRESSOR YTRA"/>
    <property type="match status" value="1"/>
</dbReference>
<dbReference type="OMA" id="IEMGSKM"/>
<dbReference type="PANTHER" id="PTHR38445">
    <property type="entry name" value="HTH-TYPE TRANSCRIPTIONAL REPRESSOR YTRA"/>
    <property type="match status" value="1"/>
</dbReference>
<dbReference type="InterPro" id="IPR000524">
    <property type="entry name" value="Tscrpt_reg_HTH_GntR"/>
</dbReference>
<dbReference type="RefSeq" id="WP_013189089.1">
    <property type="nucleotide sequence ID" value="NZ_CAMYEK010000022.1"/>
</dbReference>
<dbReference type="PRINTS" id="PR00035">
    <property type="entry name" value="HTHGNTR"/>
</dbReference>
<organism evidence="5 6">
    <name type="scientific">Mobiluncus curtisii</name>
    <dbReference type="NCBI Taxonomy" id="2051"/>
    <lineage>
        <taxon>Bacteria</taxon>
        <taxon>Bacillati</taxon>
        <taxon>Actinomycetota</taxon>
        <taxon>Actinomycetes</taxon>
        <taxon>Actinomycetales</taxon>
        <taxon>Actinomycetaceae</taxon>
        <taxon>Mobiluncus</taxon>
    </lineage>
</organism>
<evidence type="ECO:0000313" key="6">
    <source>
        <dbReference type="Proteomes" id="UP000250245"/>
    </source>
</evidence>
<dbReference type="Gene3D" id="1.10.10.10">
    <property type="entry name" value="Winged helix-like DNA-binding domain superfamily/Winged helix DNA-binding domain"/>
    <property type="match status" value="1"/>
</dbReference>
<evidence type="ECO:0000259" key="4">
    <source>
        <dbReference type="PROSITE" id="PS50949"/>
    </source>
</evidence>